<evidence type="ECO:0000256" key="5">
    <source>
        <dbReference type="ARBA" id="ARBA00051722"/>
    </source>
</evidence>
<dbReference type="InterPro" id="IPR017867">
    <property type="entry name" value="Tyr_phospatase_low_mol_wt"/>
</dbReference>
<comment type="similarity">
    <text evidence="1">Belongs to the low molecular weight phosphotyrosine protein phosphatase family.</text>
</comment>
<dbReference type="InterPro" id="IPR050438">
    <property type="entry name" value="LMW_PTPase"/>
</dbReference>
<name>A0ABQ5Y6R2_9VIBR</name>
<dbReference type="Proteomes" id="UP001156669">
    <property type="component" value="Unassembled WGS sequence"/>
</dbReference>
<evidence type="ECO:0000256" key="2">
    <source>
        <dbReference type="ARBA" id="ARBA00013064"/>
    </source>
</evidence>
<dbReference type="PANTHER" id="PTHR11717">
    <property type="entry name" value="LOW MOLECULAR WEIGHT PROTEIN TYROSINE PHOSPHATASE"/>
    <property type="match status" value="1"/>
</dbReference>
<comment type="catalytic activity">
    <reaction evidence="5">
        <text>O-phospho-L-tyrosyl-[protein] + H2O = L-tyrosyl-[protein] + phosphate</text>
        <dbReference type="Rhea" id="RHEA:10684"/>
        <dbReference type="Rhea" id="RHEA-COMP:10136"/>
        <dbReference type="Rhea" id="RHEA-COMP:20101"/>
        <dbReference type="ChEBI" id="CHEBI:15377"/>
        <dbReference type="ChEBI" id="CHEBI:43474"/>
        <dbReference type="ChEBI" id="CHEBI:46858"/>
        <dbReference type="ChEBI" id="CHEBI:61978"/>
        <dbReference type="EC" id="3.1.3.48"/>
    </reaction>
</comment>
<sequence>MFSNILVVCVGNICRSPTGERVLQQLLPNKTISSAGIAVEKSRLTGKPADETATLIASEKGFSLENHQAKQLTAQLCAKQDLILVMEQGHIDALTKIVPEARGKTMLFGHWMNAVSIPDPFRQSREAFDHAFSLIEQSAHAWVKKL</sequence>
<evidence type="ECO:0000313" key="7">
    <source>
        <dbReference type="EMBL" id="GLR06631.1"/>
    </source>
</evidence>
<evidence type="ECO:0000313" key="8">
    <source>
        <dbReference type="Proteomes" id="UP001156669"/>
    </source>
</evidence>
<organism evidence="7 8">
    <name type="scientific">Vibrio hyugaensis</name>
    <dbReference type="NCBI Taxonomy" id="1534743"/>
    <lineage>
        <taxon>Bacteria</taxon>
        <taxon>Pseudomonadati</taxon>
        <taxon>Pseudomonadota</taxon>
        <taxon>Gammaproteobacteria</taxon>
        <taxon>Vibrionales</taxon>
        <taxon>Vibrionaceae</taxon>
        <taxon>Vibrio</taxon>
    </lineage>
</organism>
<gene>
    <name evidence="7" type="ORF">GCM10007906_42190</name>
</gene>
<comment type="caution">
    <text evidence="7">The sequence shown here is derived from an EMBL/GenBank/DDBJ whole genome shotgun (WGS) entry which is preliminary data.</text>
</comment>
<dbReference type="CDD" id="cd16343">
    <property type="entry name" value="LMWPTP"/>
    <property type="match status" value="1"/>
</dbReference>
<dbReference type="PRINTS" id="PR00719">
    <property type="entry name" value="LMWPTPASE"/>
</dbReference>
<dbReference type="EMBL" id="BSOE01000058">
    <property type="protein sequence ID" value="GLR06631.1"/>
    <property type="molecule type" value="Genomic_DNA"/>
</dbReference>
<dbReference type="InterPro" id="IPR036196">
    <property type="entry name" value="Ptyr_pPase_sf"/>
</dbReference>
<proteinExistence type="inferred from homology"/>
<dbReference type="InterPro" id="IPR023485">
    <property type="entry name" value="Ptyr_pPase"/>
</dbReference>
<protein>
    <recommendedName>
        <fullName evidence="2">protein-tyrosine-phosphatase</fullName>
        <ecNumber evidence="2">3.1.3.48</ecNumber>
    </recommendedName>
</protein>
<evidence type="ECO:0000259" key="6">
    <source>
        <dbReference type="SMART" id="SM00226"/>
    </source>
</evidence>
<dbReference type="SUPFAM" id="SSF52788">
    <property type="entry name" value="Phosphotyrosine protein phosphatases I"/>
    <property type="match status" value="1"/>
</dbReference>
<keyword evidence="4" id="KW-0904">Protein phosphatase</keyword>
<dbReference type="EC" id="3.1.3.48" evidence="2"/>
<accession>A0ABQ5Y6R2</accession>
<reference evidence="8" key="1">
    <citation type="journal article" date="2019" name="Int. J. Syst. Evol. Microbiol.">
        <title>The Global Catalogue of Microorganisms (GCM) 10K type strain sequencing project: providing services to taxonomists for standard genome sequencing and annotation.</title>
        <authorList>
            <consortium name="The Broad Institute Genomics Platform"/>
            <consortium name="The Broad Institute Genome Sequencing Center for Infectious Disease"/>
            <person name="Wu L."/>
            <person name="Ma J."/>
        </authorList>
    </citation>
    <scope>NUCLEOTIDE SEQUENCE [LARGE SCALE GENOMIC DNA]</scope>
    <source>
        <strain evidence="8">NBRC 110633</strain>
    </source>
</reference>
<keyword evidence="8" id="KW-1185">Reference proteome</keyword>
<dbReference type="Pfam" id="PF01451">
    <property type="entry name" value="LMWPc"/>
    <property type="match status" value="1"/>
</dbReference>
<evidence type="ECO:0000256" key="4">
    <source>
        <dbReference type="ARBA" id="ARBA00022912"/>
    </source>
</evidence>
<dbReference type="PANTHER" id="PTHR11717:SF31">
    <property type="entry name" value="LOW MOLECULAR WEIGHT PROTEIN-TYROSINE-PHOSPHATASE ETP-RELATED"/>
    <property type="match status" value="1"/>
</dbReference>
<evidence type="ECO:0000256" key="3">
    <source>
        <dbReference type="ARBA" id="ARBA00022801"/>
    </source>
</evidence>
<keyword evidence="3" id="KW-0378">Hydrolase</keyword>
<dbReference type="Gene3D" id="3.40.50.2300">
    <property type="match status" value="1"/>
</dbReference>
<dbReference type="RefSeq" id="WP_045396856.1">
    <property type="nucleotide sequence ID" value="NZ_BBLD01000008.1"/>
</dbReference>
<feature type="domain" description="Phosphotyrosine protein phosphatase I" evidence="6">
    <location>
        <begin position="3"/>
        <end position="145"/>
    </location>
</feature>
<evidence type="ECO:0000256" key="1">
    <source>
        <dbReference type="ARBA" id="ARBA00011063"/>
    </source>
</evidence>
<dbReference type="SMART" id="SM00226">
    <property type="entry name" value="LMWPc"/>
    <property type="match status" value="1"/>
</dbReference>